<evidence type="ECO:0000256" key="5">
    <source>
        <dbReference type="SAM" id="MobiDB-lite"/>
    </source>
</evidence>
<feature type="region of interest" description="Disordered" evidence="5">
    <location>
        <begin position="674"/>
        <end position="705"/>
    </location>
</feature>
<organism evidence="7 8">
    <name type="scientific">Chlamydomonas schloesseri</name>
    <dbReference type="NCBI Taxonomy" id="2026947"/>
    <lineage>
        <taxon>Eukaryota</taxon>
        <taxon>Viridiplantae</taxon>
        <taxon>Chlorophyta</taxon>
        <taxon>core chlorophytes</taxon>
        <taxon>Chlorophyceae</taxon>
        <taxon>CS clade</taxon>
        <taxon>Chlamydomonadales</taxon>
        <taxon>Chlamydomonadaceae</taxon>
        <taxon>Chlamydomonas</taxon>
    </lineage>
</organism>
<dbReference type="InterPro" id="IPR001715">
    <property type="entry name" value="CH_dom"/>
</dbReference>
<keyword evidence="4" id="KW-0112">Calmodulin-binding</keyword>
<comment type="caution">
    <text evidence="7">The sequence shown here is derived from an EMBL/GenBank/DDBJ whole genome shotgun (WGS) entry which is preliminary data.</text>
</comment>
<dbReference type="InterPro" id="IPR011989">
    <property type="entry name" value="ARM-like"/>
</dbReference>
<gene>
    <name evidence="7" type="ORF">HYH02_007207</name>
</gene>
<evidence type="ECO:0000313" key="7">
    <source>
        <dbReference type="EMBL" id="KAG2447749.1"/>
    </source>
</evidence>
<dbReference type="Proteomes" id="UP000613740">
    <property type="component" value="Unassembled WGS sequence"/>
</dbReference>
<accession>A0A835WHL8</accession>
<dbReference type="GO" id="GO:0000922">
    <property type="term" value="C:spindle pole"/>
    <property type="evidence" value="ECO:0007669"/>
    <property type="project" value="TreeGrafter"/>
</dbReference>
<dbReference type="InterPro" id="IPR016024">
    <property type="entry name" value="ARM-type_fold"/>
</dbReference>
<evidence type="ECO:0000256" key="4">
    <source>
        <dbReference type="ARBA" id="ARBA00022860"/>
    </source>
</evidence>
<dbReference type="InterPro" id="IPR051185">
    <property type="entry name" value="ASPM"/>
</dbReference>
<dbReference type="PROSITE" id="PS50096">
    <property type="entry name" value="IQ"/>
    <property type="match status" value="24"/>
</dbReference>
<feature type="region of interest" description="Disordered" evidence="5">
    <location>
        <begin position="2069"/>
        <end position="2095"/>
    </location>
</feature>
<dbReference type="CDD" id="cd23767">
    <property type="entry name" value="IQCD"/>
    <property type="match status" value="2"/>
</dbReference>
<evidence type="ECO:0000259" key="6">
    <source>
        <dbReference type="PROSITE" id="PS50021"/>
    </source>
</evidence>
<keyword evidence="3" id="KW-0677">Repeat</keyword>
<dbReference type="Gene3D" id="1.10.418.10">
    <property type="entry name" value="Calponin-like domain"/>
    <property type="match status" value="2"/>
</dbReference>
<proteinExistence type="predicted"/>
<dbReference type="PROSITE" id="PS50021">
    <property type="entry name" value="CH"/>
    <property type="match status" value="1"/>
</dbReference>
<evidence type="ECO:0000313" key="8">
    <source>
        <dbReference type="Proteomes" id="UP000613740"/>
    </source>
</evidence>
<sequence length="2095" mass="225963">MEFTPPKQLREREAAAPAAAVLRLIAYGGERPICALGSCTTGSSKEALLQLLNDTDLDRVVTLEKLPACVRLSDPASGAAVAVEGSLHVPRRSSLTLQVTWRPPGPGALCESLRWRMADGARQARLEVRLQGTAADPPLPSKAGSRSSGLAAPLRPGAVSSTSGSMGPPSSRQPAAPASKAPPRTLSLARPQAPAAAAAPAPAPGSSASGGSSSSRSGHAAAPAPSGPAAATSAPAVPAPPAPAAAAAAAPYPGVPKTSGVLDASALAAAASVKLPATPLAASPLLNNGGRAPVRLVTPHRAGAGSPNVRGVALAVDGGGRALDFRRVGSVEAKRERGLISWLNSEVATVEASSSSCTSGGSSSSTTTTTGVGVRRLLGEVGGKAYLHFKRDPAFAALAAKVESKIAARHLALKDVESTLSDVHRRKEALAVLTAYHPFWLAVGLQTVLGKALVLSPGNMLALMRPTGGGGSGGAGGGSSAVEVPAFLRAYLSDHLLADPELAAAYRGAAYKTPEYWEALGPRVLGRVLLLVLLLDLLAQRPDLPAGTPSLFRQEAAIKSSEQVLLEFLQPRLAGAGDVRHQLRAMGYVVEYVQHARDEADFRVAKPSDLRDGTRLAKLLDNLRKKAGGVSANSSAGGGGGGGLSGQPSSASIASSSGISARLLGAGAAGGAGAGGGVSRLPSPHEDLLPTMAFPQHTGRPLDETNMRNNCLRLARALQAHGISLQGVAAAAGPAAGPRDGGSEGVAKAVAEGLLRVDQRITLGVLWQMAMHFKLRKHVDVRTLEREAARLRRAAAAAAAASADTPGAATTAAAASGDEAVLMRYFNDPASQALLQWVRAACALHGVAVDNFTWSLADGRALCYLVHTYLPEALPKIRISVPDTPTTADEMARLTGGTEYVKLETLKANGWAAVYEMGGVIHDDQLATAYKAAVAANFAALHAAGEALGLPALLGPEDYLEDGPDELAAILYVALLGEALMKLTSELRAGYVIMEYLRRRLCWRPSHMRAALQRYKEGLRHAAAAATIQATWRMARQRRSFLQLQRAACVLQAFARRRLATRQVQQRRLLARQQAAATLIQAHVRRHLTQKMFSREVRAARRETAAAAIQAAWRGHCQRSRYLAAREAVVKVQAGVRMHQAQKRFAVQRQAAVAIQAAWRAHQARTAYVRQQQAAVVIQAAWRSVVAQRQLAAARSRVLLIQSHVRGMQARRLVQKRLQALVHIQTCWRAEQARRDVAALRAQRRSEQEHRSAALLQAVVRGHQLRQRVAAQHRAAAAVQAWWRMVQARRKYMAARQSALIIQAVFRGCVVRQQLAQQHVAATTLQCAWRRHAAMERLRTARSATMAIQAAWRGHCQRSRYLAAREAVVKVQAGVRMHQAQKRFMAQRQAAVAIQAAWRAHQARTAYVRQRQAAVVIQAAWRSVVAQRQLAAARSRVLLIQSHVRGMQARRLVQKRLQALVHIQTCWRAEQARRDVAALRAQRRSEQEHRSAALLQAVVRGHQLRQRVAAQHRAAAAVQAWWRMVQARQRYNQLQATAVRLQALARGALERRRYAAVRQAADVMQRTWRVRLACRAFRQASEAFWAREQQKQAEILMEISRQYMRGVSAAMRIQAYWRGYQARKAFAPVWREHKDGQSERQAALAIQTAWRGYAARRDYHRQRKALQVIGSVLVPLWRARCEAQRRRHAHYVQLRAVLAIQAGVRMWLARRRLVSAVQAAVKIQAAWRGYAVRKRDGRAKREARRRLQAAAADARRSPSRQIGNRAREALELLLRSSKNLTQVMQAVEVIETATRYSRDCCKLIARNEGVTALLRFLRGLNRSKPHIDVLNRTLNVLLNICRYDDLLPDVFHSEECLTVLSERLQFFRDTEEVFNPTVAVLQRLTSRQELAADVPPAVRHKWEGIHQVQFRKADMERKYLERLEGDKGSDVSAREATRRLLVLQQQVAALDILIGRVAAAAGEAYGAGGASEHGGSDVQQVTDKDQRLPVQEKERDTLVRRQVLAAAGSAALVQGAPAGVGAGAAAALGPAPIPGLKNTIVKTVVQRLAATNQPGPTAAAAGVKRPAVAGGAISSSPGQPGAGKTSASAYGHRRV</sequence>
<dbReference type="GO" id="GO:0007051">
    <property type="term" value="P:spindle organization"/>
    <property type="evidence" value="ECO:0007669"/>
    <property type="project" value="TreeGrafter"/>
</dbReference>
<feature type="compositionally biased region" description="Gly residues" evidence="5">
    <location>
        <begin position="636"/>
        <end position="645"/>
    </location>
</feature>
<feature type="region of interest" description="Disordered" evidence="5">
    <location>
        <begin position="130"/>
        <end position="251"/>
    </location>
</feature>
<feature type="compositionally biased region" description="Low complexity" evidence="5">
    <location>
        <begin position="160"/>
        <end position="183"/>
    </location>
</feature>
<dbReference type="InterPro" id="IPR000048">
    <property type="entry name" value="IQ_motif_EF-hand-BS"/>
</dbReference>
<dbReference type="GO" id="GO:0005516">
    <property type="term" value="F:calmodulin binding"/>
    <property type="evidence" value="ECO:0007669"/>
    <property type="project" value="UniProtKB-KW"/>
</dbReference>
<dbReference type="PANTHER" id="PTHR22706">
    <property type="entry name" value="ASSEMBLY FACTOR FOR SPINDLE MICROTUBULES"/>
    <property type="match status" value="1"/>
</dbReference>
<name>A0A835WHL8_9CHLO</name>
<dbReference type="PANTHER" id="PTHR22706:SF1">
    <property type="entry name" value="ASSEMBLY FACTOR FOR SPINDLE MICROTUBULES"/>
    <property type="match status" value="1"/>
</dbReference>
<dbReference type="EMBL" id="JAEHOD010000020">
    <property type="protein sequence ID" value="KAG2447749.1"/>
    <property type="molecule type" value="Genomic_DNA"/>
</dbReference>
<dbReference type="GO" id="GO:0005737">
    <property type="term" value="C:cytoplasm"/>
    <property type="evidence" value="ECO:0007669"/>
    <property type="project" value="UniProtKB-SubCell"/>
</dbReference>
<dbReference type="SUPFAM" id="SSF48371">
    <property type="entry name" value="ARM repeat"/>
    <property type="match status" value="1"/>
</dbReference>
<dbReference type="SUPFAM" id="SSF52540">
    <property type="entry name" value="P-loop containing nucleoside triphosphate hydrolases"/>
    <property type="match status" value="4"/>
</dbReference>
<comment type="subcellular location">
    <subcellularLocation>
        <location evidence="1">Cytoplasm</location>
    </subcellularLocation>
</comment>
<feature type="compositionally biased region" description="Low complexity" evidence="5">
    <location>
        <begin position="193"/>
        <end position="236"/>
    </location>
</feature>
<evidence type="ECO:0000256" key="3">
    <source>
        <dbReference type="ARBA" id="ARBA00022737"/>
    </source>
</evidence>
<reference evidence="7" key="1">
    <citation type="journal article" date="2020" name="bioRxiv">
        <title>Comparative genomics of Chlamydomonas.</title>
        <authorList>
            <person name="Craig R.J."/>
            <person name="Hasan A.R."/>
            <person name="Ness R.W."/>
            <person name="Keightley P.D."/>
        </authorList>
    </citation>
    <scope>NUCLEOTIDE SEQUENCE</scope>
    <source>
        <strain evidence="7">CCAP 11/173</strain>
    </source>
</reference>
<feature type="region of interest" description="Disordered" evidence="5">
    <location>
        <begin position="628"/>
        <end position="651"/>
    </location>
</feature>
<dbReference type="InterPro" id="IPR027417">
    <property type="entry name" value="P-loop_NTPase"/>
</dbReference>
<dbReference type="SMART" id="SM00033">
    <property type="entry name" value="CH"/>
    <property type="match status" value="1"/>
</dbReference>
<evidence type="ECO:0000256" key="2">
    <source>
        <dbReference type="ARBA" id="ARBA00022490"/>
    </source>
</evidence>
<dbReference type="GO" id="GO:0000278">
    <property type="term" value="P:mitotic cell cycle"/>
    <property type="evidence" value="ECO:0007669"/>
    <property type="project" value="TreeGrafter"/>
</dbReference>
<dbReference type="SMART" id="SM00015">
    <property type="entry name" value="IQ"/>
    <property type="match status" value="26"/>
</dbReference>
<protein>
    <recommendedName>
        <fullName evidence="6">Calponin-homology (CH) domain-containing protein</fullName>
    </recommendedName>
</protein>
<dbReference type="Gene3D" id="1.20.5.190">
    <property type="match status" value="12"/>
</dbReference>
<dbReference type="InterPro" id="IPR036872">
    <property type="entry name" value="CH_dom_sf"/>
</dbReference>
<feature type="region of interest" description="Disordered" evidence="5">
    <location>
        <begin position="1966"/>
        <end position="1986"/>
    </location>
</feature>
<dbReference type="Pfam" id="PF00612">
    <property type="entry name" value="IQ"/>
    <property type="match status" value="21"/>
</dbReference>
<keyword evidence="2" id="KW-0963">Cytoplasm</keyword>
<dbReference type="GO" id="GO:0051295">
    <property type="term" value="P:establishment of meiotic spindle localization"/>
    <property type="evidence" value="ECO:0007669"/>
    <property type="project" value="TreeGrafter"/>
</dbReference>
<feature type="domain" description="Calponin-homology (CH)" evidence="6">
    <location>
        <begin position="828"/>
        <end position="981"/>
    </location>
</feature>
<evidence type="ECO:0000256" key="1">
    <source>
        <dbReference type="ARBA" id="ARBA00004496"/>
    </source>
</evidence>
<keyword evidence="8" id="KW-1185">Reference proteome</keyword>
<dbReference type="SUPFAM" id="SSF47576">
    <property type="entry name" value="Calponin-homology domain, CH-domain"/>
    <property type="match status" value="1"/>
</dbReference>
<dbReference type="OrthoDB" id="2148418at2759"/>
<dbReference type="Gene3D" id="1.25.10.10">
    <property type="entry name" value="Leucine-rich Repeat Variant"/>
    <property type="match status" value="1"/>
</dbReference>
<dbReference type="Pfam" id="PF00307">
    <property type="entry name" value="CH"/>
    <property type="match status" value="1"/>
</dbReference>